<comment type="subcellular location">
    <subcellularLocation>
        <location evidence="1">Cell membrane</location>
        <topology evidence="1">Multi-pass membrane protein</topology>
    </subcellularLocation>
</comment>
<dbReference type="STRING" id="226506.SAMN04488519_10267"/>
<keyword evidence="1" id="KW-1003">Cell membrane</keyword>
<feature type="transmembrane region" description="Helical" evidence="1">
    <location>
        <begin position="155"/>
        <end position="174"/>
    </location>
</feature>
<keyword evidence="2" id="KW-0503">Monooxygenase</keyword>
<dbReference type="AlphaFoldDB" id="A0A1I5BWT2"/>
<dbReference type="GO" id="GO:0016121">
    <property type="term" value="P:carotene catabolic process"/>
    <property type="evidence" value="ECO:0007669"/>
    <property type="project" value="UniProtKB-UniRule"/>
</dbReference>
<dbReference type="HAMAP" id="MF_02093">
    <property type="entry name" value="Beta_carotene_diox"/>
    <property type="match status" value="1"/>
</dbReference>
<dbReference type="GO" id="GO:0004497">
    <property type="term" value="F:monooxygenase activity"/>
    <property type="evidence" value="ECO:0007669"/>
    <property type="project" value="UniProtKB-KW"/>
</dbReference>
<comment type="catalytic activity">
    <reaction evidence="1">
        <text>all-trans-beta-carotene + O2 = 2 all-trans-retinal</text>
        <dbReference type="Rhea" id="RHEA:32887"/>
        <dbReference type="ChEBI" id="CHEBI:15379"/>
        <dbReference type="ChEBI" id="CHEBI:17579"/>
        <dbReference type="ChEBI" id="CHEBI:17898"/>
        <dbReference type="EC" id="1.13.11.63"/>
    </reaction>
</comment>
<name>A0A1I5BWT2_9BACT</name>
<keyword evidence="1" id="KW-0408">Iron</keyword>
<dbReference type="GO" id="GO:0005886">
    <property type="term" value="C:plasma membrane"/>
    <property type="evidence" value="ECO:0007669"/>
    <property type="project" value="UniProtKB-SubCell"/>
</dbReference>
<accession>A0A1I5BWT2</accession>
<feature type="transmembrane region" description="Helical" evidence="1">
    <location>
        <begin position="194"/>
        <end position="213"/>
    </location>
</feature>
<dbReference type="InterPro" id="IPR022270">
    <property type="entry name" value="Blh_diox"/>
</dbReference>
<evidence type="ECO:0000313" key="2">
    <source>
        <dbReference type="EMBL" id="SFN79134.1"/>
    </source>
</evidence>
<keyword evidence="1" id="KW-1133">Transmembrane helix</keyword>
<gene>
    <name evidence="2" type="ORF">SAMN04488519_10267</name>
</gene>
<keyword evidence="3" id="KW-1185">Reference proteome</keyword>
<keyword evidence="1" id="KW-0812">Transmembrane</keyword>
<keyword evidence="1" id="KW-0223">Dioxygenase</keyword>
<protein>
    <recommendedName>
        <fullName evidence="1">Probable beta-carotene 15,15'-dioxygenase</fullName>
        <ecNumber evidence="1">1.13.11.63</ecNumber>
    </recommendedName>
</protein>
<proteinExistence type="inferred from homology"/>
<feature type="transmembrane region" description="Helical" evidence="1">
    <location>
        <begin position="114"/>
        <end position="134"/>
    </location>
</feature>
<evidence type="ECO:0000256" key="1">
    <source>
        <dbReference type="HAMAP-Rule" id="MF_02093"/>
    </source>
</evidence>
<comment type="cofactor">
    <cofactor evidence="1">
        <name>Fe(2+)</name>
        <dbReference type="ChEBI" id="CHEBI:29033"/>
    </cofactor>
</comment>
<dbReference type="EMBL" id="FOVW01000002">
    <property type="protein sequence ID" value="SFN79134.1"/>
    <property type="molecule type" value="Genomic_DNA"/>
</dbReference>
<organism evidence="2 3">
    <name type="scientific">Algoriphagus ornithinivorans</name>
    <dbReference type="NCBI Taxonomy" id="226506"/>
    <lineage>
        <taxon>Bacteria</taxon>
        <taxon>Pseudomonadati</taxon>
        <taxon>Bacteroidota</taxon>
        <taxon>Cytophagia</taxon>
        <taxon>Cytophagales</taxon>
        <taxon>Cyclobacteriaceae</taxon>
        <taxon>Algoriphagus</taxon>
    </lineage>
</organism>
<keyword evidence="1" id="KW-0560">Oxidoreductase</keyword>
<feature type="transmembrane region" description="Helical" evidence="1">
    <location>
        <begin position="7"/>
        <end position="22"/>
    </location>
</feature>
<comment type="function">
    <text evidence="1">Catalyzes the cleavage of beta-carotene at its central double bond (15,15') to yield two molecules of all-trans-retinal.</text>
</comment>
<keyword evidence="1" id="KW-0479">Metal-binding</keyword>
<sequence length="297" mass="34248">MRSIEGIFKILGLGIGCVYALFSFDLPILDYGIFLLILLTAGIPHGAIDHLTSNPHTNQKSLIRFLINYLSLIAAYLLIWYIVPKIALSAFLLMSAYHFGQTHFIKREFVNNRLLNFLLYCSRGLLMLSVILFGDFEMTQSILAPILDVEGFYDYQILIISVFLISSLSTQLYLKIGFSKADLIDLTVLPILLYFSPLLVSFIIYFGFWHAVPSMMVEYRFLEKFPKFRGFKKFLIQLLPFSILSFIGIGLILFLGLRFLESQELLLLFFVLISLISFPHILYMDNFFKKISNTDQY</sequence>
<comment type="similarity">
    <text evidence="1">Belongs to the Brp/Blh beta-carotene diooxygenase family.</text>
</comment>
<dbReference type="EC" id="1.13.11.63" evidence="1"/>
<feature type="transmembrane region" description="Helical" evidence="1">
    <location>
        <begin position="234"/>
        <end position="259"/>
    </location>
</feature>
<evidence type="ECO:0000313" key="3">
    <source>
        <dbReference type="Proteomes" id="UP000199564"/>
    </source>
</evidence>
<dbReference type="GO" id="GO:0005506">
    <property type="term" value="F:iron ion binding"/>
    <property type="evidence" value="ECO:0007669"/>
    <property type="project" value="UniProtKB-UniRule"/>
</dbReference>
<dbReference type="Pfam" id="PF15461">
    <property type="entry name" value="BCD"/>
    <property type="match status" value="1"/>
</dbReference>
<feature type="transmembrane region" description="Helical" evidence="1">
    <location>
        <begin position="69"/>
        <end position="94"/>
    </location>
</feature>
<dbReference type="GO" id="GO:0003834">
    <property type="term" value="F:beta-carotene 15,15'-dioxygenase activity"/>
    <property type="evidence" value="ECO:0007669"/>
    <property type="project" value="UniProtKB-EC"/>
</dbReference>
<dbReference type="Proteomes" id="UP000199564">
    <property type="component" value="Unassembled WGS sequence"/>
</dbReference>
<feature type="transmembrane region" description="Helical" evidence="1">
    <location>
        <begin position="265"/>
        <end position="283"/>
    </location>
</feature>
<reference evidence="3" key="1">
    <citation type="submission" date="2016-10" db="EMBL/GenBank/DDBJ databases">
        <authorList>
            <person name="Varghese N."/>
            <person name="Submissions S."/>
        </authorList>
    </citation>
    <scope>NUCLEOTIDE SEQUENCE [LARGE SCALE GENOMIC DNA]</scope>
    <source>
        <strain evidence="3">DSM 15282</strain>
    </source>
</reference>
<dbReference type="GO" id="GO:0010436">
    <property type="term" value="F:carotenoid dioxygenase activity"/>
    <property type="evidence" value="ECO:0007669"/>
    <property type="project" value="UniProtKB-UniRule"/>
</dbReference>
<dbReference type="NCBIfam" id="TIGR03753">
    <property type="entry name" value="blh_monoox"/>
    <property type="match status" value="1"/>
</dbReference>
<dbReference type="RefSeq" id="WP_091649881.1">
    <property type="nucleotide sequence ID" value="NZ_FOVW01000002.1"/>
</dbReference>
<comment type="caution">
    <text evidence="1">Lacks conserved residue(s) required for the propagation of feature annotation.</text>
</comment>
<keyword evidence="1" id="KW-0472">Membrane</keyword>